<dbReference type="EMBL" id="LVLJ01002167">
    <property type="protein sequence ID" value="OAE26467.1"/>
    <property type="molecule type" value="Genomic_DNA"/>
</dbReference>
<protein>
    <recommendedName>
        <fullName evidence="9">Major facilitator superfamily (MFS) profile domain-containing protein</fullName>
    </recommendedName>
</protein>
<dbReference type="CDD" id="cd17328">
    <property type="entry name" value="MFS_spinster_like"/>
    <property type="match status" value="1"/>
</dbReference>
<dbReference type="PANTHER" id="PTHR23505">
    <property type="entry name" value="SPINSTER"/>
    <property type="match status" value="1"/>
</dbReference>
<dbReference type="InterPro" id="IPR036259">
    <property type="entry name" value="MFS_trans_sf"/>
</dbReference>
<dbReference type="InterPro" id="IPR011701">
    <property type="entry name" value="MFS"/>
</dbReference>
<dbReference type="InterPro" id="IPR044770">
    <property type="entry name" value="MFS_spinster-like"/>
</dbReference>
<feature type="transmembrane region" description="Helical" evidence="7">
    <location>
        <begin position="271"/>
        <end position="293"/>
    </location>
</feature>
<gene>
    <name evidence="10" type="ORF">AXG93_815s1290</name>
</gene>
<keyword evidence="5 7" id="KW-0472">Membrane</keyword>
<evidence type="ECO:0000256" key="2">
    <source>
        <dbReference type="ARBA" id="ARBA00022448"/>
    </source>
</evidence>
<evidence type="ECO:0000256" key="1">
    <source>
        <dbReference type="ARBA" id="ARBA00004141"/>
    </source>
</evidence>
<evidence type="ECO:0000313" key="10">
    <source>
        <dbReference type="EMBL" id="OAE26467.1"/>
    </source>
</evidence>
<keyword evidence="8" id="KW-0732">Signal</keyword>
<evidence type="ECO:0000256" key="4">
    <source>
        <dbReference type="ARBA" id="ARBA00022989"/>
    </source>
</evidence>
<dbReference type="Proteomes" id="UP000077202">
    <property type="component" value="Unassembled WGS sequence"/>
</dbReference>
<organism evidence="10 11">
    <name type="scientific">Marchantia polymorpha subsp. ruderalis</name>
    <dbReference type="NCBI Taxonomy" id="1480154"/>
    <lineage>
        <taxon>Eukaryota</taxon>
        <taxon>Viridiplantae</taxon>
        <taxon>Streptophyta</taxon>
        <taxon>Embryophyta</taxon>
        <taxon>Marchantiophyta</taxon>
        <taxon>Marchantiopsida</taxon>
        <taxon>Marchantiidae</taxon>
        <taxon>Marchantiales</taxon>
        <taxon>Marchantiaceae</taxon>
        <taxon>Marchantia</taxon>
    </lineage>
</organism>
<dbReference type="Pfam" id="PF07690">
    <property type="entry name" value="MFS_1"/>
    <property type="match status" value="1"/>
</dbReference>
<feature type="transmembrane region" description="Helical" evidence="7">
    <location>
        <begin position="104"/>
        <end position="123"/>
    </location>
</feature>
<comment type="subcellular location">
    <subcellularLocation>
        <location evidence="1">Membrane</location>
        <topology evidence="1">Multi-pass membrane protein</topology>
    </subcellularLocation>
</comment>
<dbReference type="GO" id="GO:0016020">
    <property type="term" value="C:membrane"/>
    <property type="evidence" value="ECO:0007669"/>
    <property type="project" value="UniProtKB-SubCell"/>
</dbReference>
<evidence type="ECO:0000256" key="5">
    <source>
        <dbReference type="ARBA" id="ARBA00023136"/>
    </source>
</evidence>
<evidence type="ECO:0000256" key="6">
    <source>
        <dbReference type="ARBA" id="ARBA00024338"/>
    </source>
</evidence>
<dbReference type="SUPFAM" id="SSF103473">
    <property type="entry name" value="MFS general substrate transporter"/>
    <property type="match status" value="1"/>
</dbReference>
<dbReference type="AlphaFoldDB" id="A0A176W091"/>
<evidence type="ECO:0000313" key="11">
    <source>
        <dbReference type="Proteomes" id="UP000077202"/>
    </source>
</evidence>
<proteinExistence type="inferred from homology"/>
<feature type="transmembrane region" description="Helical" evidence="7">
    <location>
        <begin position="76"/>
        <end position="98"/>
    </location>
</feature>
<reference evidence="10" key="1">
    <citation type="submission" date="2016-03" db="EMBL/GenBank/DDBJ databases">
        <title>Mechanisms controlling the formation of the plant cell surface in tip-growing cells are functionally conserved among land plants.</title>
        <authorList>
            <person name="Honkanen S."/>
            <person name="Jones V.A."/>
            <person name="Morieri G."/>
            <person name="Champion C."/>
            <person name="Hetherington A.J."/>
            <person name="Kelly S."/>
            <person name="Saint-Marcoux D."/>
            <person name="Proust H."/>
            <person name="Prescott H."/>
            <person name="Dolan L."/>
        </authorList>
    </citation>
    <scope>NUCLEOTIDE SEQUENCE [LARGE SCALE GENOMIC DNA]</scope>
    <source>
        <tissue evidence="10">Whole gametophyte</tissue>
    </source>
</reference>
<evidence type="ECO:0000259" key="9">
    <source>
        <dbReference type="PROSITE" id="PS50850"/>
    </source>
</evidence>
<feature type="transmembrane region" description="Helical" evidence="7">
    <location>
        <begin position="410"/>
        <end position="431"/>
    </location>
</feature>
<keyword evidence="4 7" id="KW-1133">Transmembrane helix</keyword>
<dbReference type="PROSITE" id="PS50850">
    <property type="entry name" value="MFS"/>
    <property type="match status" value="1"/>
</dbReference>
<feature type="signal peptide" evidence="8">
    <location>
        <begin position="1"/>
        <end position="19"/>
    </location>
</feature>
<feature type="transmembrane region" description="Helical" evidence="7">
    <location>
        <begin position="338"/>
        <end position="359"/>
    </location>
</feature>
<comment type="similarity">
    <text evidence="6">Belongs to the major facilitator superfamily. Spinster (TC 2.A.1.49) family.</text>
</comment>
<feature type="transmembrane region" description="Helical" evidence="7">
    <location>
        <begin position="451"/>
        <end position="473"/>
    </location>
</feature>
<feature type="domain" description="Major facilitator superfamily (MFS) profile" evidence="9">
    <location>
        <begin position="10"/>
        <end position="481"/>
    </location>
</feature>
<evidence type="ECO:0000256" key="7">
    <source>
        <dbReference type="SAM" id="Phobius"/>
    </source>
</evidence>
<feature type="transmembrane region" description="Helical" evidence="7">
    <location>
        <begin position="169"/>
        <end position="190"/>
    </location>
</feature>
<sequence length="532" mass="57541">MKILQGLTVSLVLINLAAILEKADESLLPAVYKEVGQAFNASPSELGTLTFIRALVQAISSPLAGILAMRYYRPSVIGIGTLFWGLSTAAVAASQTFVHCALSRAINGIGLAIVIPALQSYIADSYLEGTRGVAFGWLNLVGSVGGIGGNMLATIMAGNTYGGISGWRVAFLLMAVCSSLIGWLVHTLVLDPKKPPSKVFNSVRSISGRDRHHYGETSEDVPLVESLSRPSSSDSLFRMLEEETMVKNLHGAWRDAWVAVRSVLKVRSFQIIVLQGIVGSLPWTAMVFFTMWLELIGFGHKGAASLMGIFSGGCAIGALFGGWMGDIAEKKYPGSGRIMCAQFSSFSGIPFSCILLLVLPQDPQYYVLFAITFLLMGLCVSWCQACANNPIFADVVPEQNRTMIYAFDRALEGSFAAMAAPIVGLLAENVFGYRAHHVIADSGSPIEAQALSRGLCTVMAIPFGLCCFCYTFLYGTYQRDKDEARGHIQYPKFDSSVDDLTSIKMTENTGRQIHSVLRSCLVDWTSALPTLR</sequence>
<keyword evidence="2" id="KW-0813">Transport</keyword>
<keyword evidence="3 7" id="KW-0812">Transmembrane</keyword>
<evidence type="ECO:0000256" key="3">
    <source>
        <dbReference type="ARBA" id="ARBA00022692"/>
    </source>
</evidence>
<dbReference type="PANTHER" id="PTHR23505:SF78">
    <property type="entry name" value="MAJOR FACILITATOR SUPERFAMILY PROTEIN"/>
    <property type="match status" value="1"/>
</dbReference>
<evidence type="ECO:0000256" key="8">
    <source>
        <dbReference type="SAM" id="SignalP"/>
    </source>
</evidence>
<name>A0A176W091_MARPO</name>
<dbReference type="Gene3D" id="1.20.1250.20">
    <property type="entry name" value="MFS general substrate transporter like domains"/>
    <property type="match status" value="1"/>
</dbReference>
<comment type="caution">
    <text evidence="10">The sequence shown here is derived from an EMBL/GenBank/DDBJ whole genome shotgun (WGS) entry which is preliminary data.</text>
</comment>
<dbReference type="GO" id="GO:0022857">
    <property type="term" value="F:transmembrane transporter activity"/>
    <property type="evidence" value="ECO:0007669"/>
    <property type="project" value="InterPro"/>
</dbReference>
<feature type="transmembrane region" description="Helical" evidence="7">
    <location>
        <begin position="305"/>
        <end position="326"/>
    </location>
</feature>
<keyword evidence="11" id="KW-1185">Reference proteome</keyword>
<feature type="chain" id="PRO_5008052237" description="Major facilitator superfamily (MFS) profile domain-containing protein" evidence="8">
    <location>
        <begin position="20"/>
        <end position="532"/>
    </location>
</feature>
<feature type="transmembrane region" description="Helical" evidence="7">
    <location>
        <begin position="365"/>
        <end position="383"/>
    </location>
</feature>
<dbReference type="InterPro" id="IPR020846">
    <property type="entry name" value="MFS_dom"/>
</dbReference>
<feature type="transmembrane region" description="Helical" evidence="7">
    <location>
        <begin position="135"/>
        <end position="157"/>
    </location>
</feature>
<accession>A0A176W091</accession>